<dbReference type="AlphaFoldDB" id="D5G743"/>
<evidence type="ECO:0000256" key="1">
    <source>
        <dbReference type="SAM" id="Phobius"/>
    </source>
</evidence>
<organism evidence="2 3">
    <name type="scientific">Tuber melanosporum (strain Mel28)</name>
    <name type="common">Perigord black truffle</name>
    <dbReference type="NCBI Taxonomy" id="656061"/>
    <lineage>
        <taxon>Eukaryota</taxon>
        <taxon>Fungi</taxon>
        <taxon>Dikarya</taxon>
        <taxon>Ascomycota</taxon>
        <taxon>Pezizomycotina</taxon>
        <taxon>Pezizomycetes</taxon>
        <taxon>Pezizales</taxon>
        <taxon>Tuberaceae</taxon>
        <taxon>Tuber</taxon>
    </lineage>
</organism>
<keyword evidence="1" id="KW-1133">Transmembrane helix</keyword>
<dbReference type="KEGG" id="tml:GSTUM_00002335001"/>
<evidence type="ECO:0000313" key="2">
    <source>
        <dbReference type="EMBL" id="CAZ80336.1"/>
    </source>
</evidence>
<proteinExistence type="predicted"/>
<dbReference type="HOGENOM" id="CLU_2639887_0_0_1"/>
<evidence type="ECO:0000313" key="3">
    <source>
        <dbReference type="Proteomes" id="UP000006911"/>
    </source>
</evidence>
<feature type="transmembrane region" description="Helical" evidence="1">
    <location>
        <begin position="6"/>
        <end position="30"/>
    </location>
</feature>
<dbReference type="GeneID" id="9184270"/>
<dbReference type="EMBL" id="FN430021">
    <property type="protein sequence ID" value="CAZ80336.1"/>
    <property type="molecule type" value="Genomic_DNA"/>
</dbReference>
<sequence>MGFGCGVFIFVFLLIHLYVLVCSPVLLVAVRGKVVKGGERMDGRSKRRAVWSAVSTGLIDVVPYTFSLFLGWMGYFG</sequence>
<dbReference type="Proteomes" id="UP000006911">
    <property type="component" value="Unassembled WGS sequence"/>
</dbReference>
<name>D5G743_TUBMM</name>
<gene>
    <name evidence="2" type="ORF">GSTUM_00002335001</name>
</gene>
<keyword evidence="1" id="KW-0472">Membrane</keyword>
<accession>D5G743</accession>
<protein>
    <submittedName>
        <fullName evidence="2">(Perigord truffle) hypothetical protein</fullName>
    </submittedName>
</protein>
<reference evidence="2 3" key="1">
    <citation type="journal article" date="2010" name="Nature">
        <title>Perigord black truffle genome uncovers evolutionary origins and mechanisms of symbiosis.</title>
        <authorList>
            <person name="Martin F."/>
            <person name="Kohler A."/>
            <person name="Murat C."/>
            <person name="Balestrini R."/>
            <person name="Coutinho P.M."/>
            <person name="Jaillon O."/>
            <person name="Montanini B."/>
            <person name="Morin E."/>
            <person name="Noel B."/>
            <person name="Percudani R."/>
            <person name="Porcel B."/>
            <person name="Rubini A."/>
            <person name="Amicucci A."/>
            <person name="Amselem J."/>
            <person name="Anthouard V."/>
            <person name="Arcioni S."/>
            <person name="Artiguenave F."/>
            <person name="Aury J.M."/>
            <person name="Ballario P."/>
            <person name="Bolchi A."/>
            <person name="Brenna A."/>
            <person name="Brun A."/>
            <person name="Buee M."/>
            <person name="Cantarel B."/>
            <person name="Chevalier G."/>
            <person name="Couloux A."/>
            <person name="Da Silva C."/>
            <person name="Denoeud F."/>
            <person name="Duplessis S."/>
            <person name="Ghignone S."/>
            <person name="Hilselberger B."/>
            <person name="Iotti M."/>
            <person name="Marcais B."/>
            <person name="Mello A."/>
            <person name="Miranda M."/>
            <person name="Pacioni G."/>
            <person name="Quesneville H."/>
            <person name="Riccioni C."/>
            <person name="Ruotolo R."/>
            <person name="Splivallo R."/>
            <person name="Stocchi V."/>
            <person name="Tisserant E."/>
            <person name="Viscomi A.R."/>
            <person name="Zambonelli A."/>
            <person name="Zampieri E."/>
            <person name="Henrissat B."/>
            <person name="Lebrun M.H."/>
            <person name="Paolocci F."/>
            <person name="Bonfante P."/>
            <person name="Ottonello S."/>
            <person name="Wincker P."/>
        </authorList>
    </citation>
    <scope>NUCLEOTIDE SEQUENCE [LARGE SCALE GENOMIC DNA]</scope>
    <source>
        <strain evidence="2 3">Mel28</strain>
    </source>
</reference>
<dbReference type="InParanoid" id="D5G743"/>
<keyword evidence="1" id="KW-0812">Transmembrane</keyword>
<keyword evidence="3" id="KW-1185">Reference proteome</keyword>
<feature type="transmembrane region" description="Helical" evidence="1">
    <location>
        <begin position="50"/>
        <end position="75"/>
    </location>
</feature>
<dbReference type="RefSeq" id="XP_002836145.1">
    <property type="nucleotide sequence ID" value="XM_002836099.1"/>
</dbReference>